<evidence type="ECO:0000313" key="2">
    <source>
        <dbReference type="EMBL" id="CAA9452451.1"/>
    </source>
</evidence>
<feature type="compositionally biased region" description="Basic and acidic residues" evidence="1">
    <location>
        <begin position="116"/>
        <end position="134"/>
    </location>
</feature>
<dbReference type="AlphaFoldDB" id="A0A6J4QR51"/>
<accession>A0A6J4QR51</accession>
<gene>
    <name evidence="2" type="ORF">AVDCRST_MAG80-2437</name>
</gene>
<evidence type="ECO:0000256" key="1">
    <source>
        <dbReference type="SAM" id="MobiDB-lite"/>
    </source>
</evidence>
<dbReference type="EMBL" id="CADCVC010000217">
    <property type="protein sequence ID" value="CAA9452451.1"/>
    <property type="molecule type" value="Genomic_DNA"/>
</dbReference>
<feature type="compositionally biased region" description="Basic and acidic residues" evidence="1">
    <location>
        <begin position="64"/>
        <end position="89"/>
    </location>
</feature>
<sequence>ERRRSLGFGSDSGLFGDRRGFPAARQPPRQPSGERPDPSSRALESPGFRAHALAEFLRGPAGGTREEARPEARPGRGEWGRRGAPERRPYARHHLREHRPAPQAVLPGDGRTTCARRGDDCRVRDRPIPPDARRGPRGKSRRRGPATPGGPGGQGDDPRRRFDRQDRRSRAL</sequence>
<feature type="compositionally biased region" description="Low complexity" evidence="1">
    <location>
        <begin position="1"/>
        <end position="15"/>
    </location>
</feature>
<feature type="non-terminal residue" evidence="2">
    <location>
        <position position="172"/>
    </location>
</feature>
<proteinExistence type="predicted"/>
<feature type="non-terminal residue" evidence="2">
    <location>
        <position position="1"/>
    </location>
</feature>
<protein>
    <submittedName>
        <fullName evidence="2">Uncharacterized protein</fullName>
    </submittedName>
</protein>
<feature type="compositionally biased region" description="Basic and acidic residues" evidence="1">
    <location>
        <begin position="156"/>
        <end position="172"/>
    </location>
</feature>
<feature type="region of interest" description="Disordered" evidence="1">
    <location>
        <begin position="1"/>
        <end position="172"/>
    </location>
</feature>
<feature type="compositionally biased region" description="Basic residues" evidence="1">
    <location>
        <begin position="135"/>
        <end position="144"/>
    </location>
</feature>
<organism evidence="2">
    <name type="scientific">uncultured Rubrobacteraceae bacterium</name>
    <dbReference type="NCBI Taxonomy" id="349277"/>
    <lineage>
        <taxon>Bacteria</taxon>
        <taxon>Bacillati</taxon>
        <taxon>Actinomycetota</taxon>
        <taxon>Rubrobacteria</taxon>
        <taxon>Rubrobacterales</taxon>
        <taxon>Rubrobacteraceae</taxon>
        <taxon>environmental samples</taxon>
    </lineage>
</organism>
<reference evidence="2" key="1">
    <citation type="submission" date="2020-02" db="EMBL/GenBank/DDBJ databases">
        <authorList>
            <person name="Meier V. D."/>
        </authorList>
    </citation>
    <scope>NUCLEOTIDE SEQUENCE</scope>
    <source>
        <strain evidence="2">AVDCRST_MAG80</strain>
    </source>
</reference>
<name>A0A6J4QR51_9ACTN</name>